<dbReference type="Proteomes" id="UP000028924">
    <property type="component" value="Unassembled WGS sequence"/>
</dbReference>
<dbReference type="RefSeq" id="XP_011398382.1">
    <property type="nucleotide sequence ID" value="XM_011400080.1"/>
</dbReference>
<reference evidence="1 2" key="1">
    <citation type="journal article" date="2014" name="BMC Genomics">
        <title>Oil accumulation mechanisms of the oleaginous microalga Chlorella protothecoides revealed through its genome, transcriptomes, and proteomes.</title>
        <authorList>
            <person name="Gao C."/>
            <person name="Wang Y."/>
            <person name="Shen Y."/>
            <person name="Yan D."/>
            <person name="He X."/>
            <person name="Dai J."/>
            <person name="Wu Q."/>
        </authorList>
    </citation>
    <scope>NUCLEOTIDE SEQUENCE [LARGE SCALE GENOMIC DNA]</scope>
    <source>
        <strain evidence="1 2">0710</strain>
    </source>
</reference>
<protein>
    <submittedName>
        <fullName evidence="1">Uncharacterized protein</fullName>
    </submittedName>
</protein>
<evidence type="ECO:0000313" key="2">
    <source>
        <dbReference type="Proteomes" id="UP000028924"/>
    </source>
</evidence>
<dbReference type="GeneID" id="23611904"/>
<dbReference type="EMBL" id="KL662119">
    <property type="protein sequence ID" value="KFM25486.1"/>
    <property type="molecule type" value="Genomic_DNA"/>
</dbReference>
<dbReference type="AlphaFoldDB" id="A0A087SID2"/>
<accession>A0A087SID2</accession>
<name>A0A087SID2_AUXPR</name>
<gene>
    <name evidence="1" type="ORF">F751_0513</name>
</gene>
<organism evidence="1 2">
    <name type="scientific">Auxenochlorella protothecoides</name>
    <name type="common">Green microalga</name>
    <name type="synonym">Chlorella protothecoides</name>
    <dbReference type="NCBI Taxonomy" id="3075"/>
    <lineage>
        <taxon>Eukaryota</taxon>
        <taxon>Viridiplantae</taxon>
        <taxon>Chlorophyta</taxon>
        <taxon>core chlorophytes</taxon>
        <taxon>Trebouxiophyceae</taxon>
        <taxon>Chlorellales</taxon>
        <taxon>Chlorellaceae</taxon>
        <taxon>Auxenochlorella</taxon>
    </lineage>
</organism>
<dbReference type="KEGG" id="apro:F751_0513"/>
<evidence type="ECO:0000313" key="1">
    <source>
        <dbReference type="EMBL" id="KFM25486.1"/>
    </source>
</evidence>
<keyword evidence="2" id="KW-1185">Reference proteome</keyword>
<proteinExistence type="predicted"/>
<sequence>MTYQSLDCSEMPCSGSKPALDASLGVQASLTFMILRHLTCHVVLLISQEVWEAKNGFHDTRTG</sequence>